<dbReference type="Proteomes" id="UP001443914">
    <property type="component" value="Unassembled WGS sequence"/>
</dbReference>
<feature type="compositionally biased region" description="Acidic residues" evidence="1">
    <location>
        <begin position="50"/>
        <end position="65"/>
    </location>
</feature>
<dbReference type="AlphaFoldDB" id="A0AAW1KQ42"/>
<comment type="caution">
    <text evidence="2">The sequence shown here is derived from an EMBL/GenBank/DDBJ whole genome shotgun (WGS) entry which is preliminary data.</text>
</comment>
<accession>A0AAW1KQ42</accession>
<gene>
    <name evidence="2" type="ORF">RND81_05G032500</name>
</gene>
<keyword evidence="3" id="KW-1185">Reference proteome</keyword>
<sequence>MSTRSYFTRSQVLEDDQQVTNYENECGLENEGNDVRAGFDGETSFHSNDEDSNGFAEEEATDNEDEQVNLDNLDLELEATVKEKTRGPTMLHHVHMRSLEKRKSIILNEFGQPIGPIRNEEDTVAEFSRFFGTIARDYSYAPLIIDSWWKVPNKEKIWDYVLMKYMVPTEGKDWVIKTIGAAWRVHKCRFKKNIISHIRMTRVDGKTGPKRFLTKTLSNCFLSVKSQMRRYAARVIRTIASAKRICTLLVQRALQ</sequence>
<dbReference type="PANTHER" id="PTHR33144">
    <property type="entry name" value="OS10G0409366 PROTEIN-RELATED"/>
    <property type="match status" value="1"/>
</dbReference>
<protein>
    <recommendedName>
        <fullName evidence="4">Transposase</fullName>
    </recommendedName>
</protein>
<organism evidence="2 3">
    <name type="scientific">Saponaria officinalis</name>
    <name type="common">Common soapwort</name>
    <name type="synonym">Lychnis saponaria</name>
    <dbReference type="NCBI Taxonomy" id="3572"/>
    <lineage>
        <taxon>Eukaryota</taxon>
        <taxon>Viridiplantae</taxon>
        <taxon>Streptophyta</taxon>
        <taxon>Embryophyta</taxon>
        <taxon>Tracheophyta</taxon>
        <taxon>Spermatophyta</taxon>
        <taxon>Magnoliopsida</taxon>
        <taxon>eudicotyledons</taxon>
        <taxon>Gunneridae</taxon>
        <taxon>Pentapetalae</taxon>
        <taxon>Caryophyllales</taxon>
        <taxon>Caryophyllaceae</taxon>
        <taxon>Caryophylleae</taxon>
        <taxon>Saponaria</taxon>
    </lineage>
</organism>
<evidence type="ECO:0008006" key="4">
    <source>
        <dbReference type="Google" id="ProtNLM"/>
    </source>
</evidence>
<feature type="region of interest" description="Disordered" evidence="1">
    <location>
        <begin position="26"/>
        <end position="65"/>
    </location>
</feature>
<name>A0AAW1KQ42_SAPOF</name>
<evidence type="ECO:0000313" key="2">
    <source>
        <dbReference type="EMBL" id="KAK9723895.1"/>
    </source>
</evidence>
<dbReference type="PANTHER" id="PTHR33144:SF16">
    <property type="entry name" value="OS02G0129000 PROTEIN"/>
    <property type="match status" value="1"/>
</dbReference>
<dbReference type="EMBL" id="JBDFQZ010000005">
    <property type="protein sequence ID" value="KAK9723895.1"/>
    <property type="molecule type" value="Genomic_DNA"/>
</dbReference>
<evidence type="ECO:0000313" key="3">
    <source>
        <dbReference type="Proteomes" id="UP001443914"/>
    </source>
</evidence>
<reference evidence="2" key="1">
    <citation type="submission" date="2024-03" db="EMBL/GenBank/DDBJ databases">
        <title>WGS assembly of Saponaria officinalis var. Norfolk2.</title>
        <authorList>
            <person name="Jenkins J."/>
            <person name="Shu S."/>
            <person name="Grimwood J."/>
            <person name="Barry K."/>
            <person name="Goodstein D."/>
            <person name="Schmutz J."/>
            <person name="Leebens-Mack J."/>
            <person name="Osbourn A."/>
        </authorList>
    </citation>
    <scope>NUCLEOTIDE SEQUENCE [LARGE SCALE GENOMIC DNA]</scope>
    <source>
        <strain evidence="2">JIC</strain>
    </source>
</reference>
<evidence type="ECO:0000256" key="1">
    <source>
        <dbReference type="SAM" id="MobiDB-lite"/>
    </source>
</evidence>
<proteinExistence type="predicted"/>